<dbReference type="GO" id="GO:0004867">
    <property type="term" value="F:serine-type endopeptidase inhibitor activity"/>
    <property type="evidence" value="ECO:0007669"/>
    <property type="project" value="UniProtKB-KW"/>
</dbReference>
<keyword evidence="10" id="KW-0646">Protease inhibitor</keyword>
<name>A0A6P5KT70_PHACI</name>
<keyword evidence="9" id="KW-1185">Reference proteome</keyword>
<dbReference type="InParanoid" id="A0A6P5KT70"/>
<dbReference type="InterPro" id="IPR003599">
    <property type="entry name" value="Ig_sub"/>
</dbReference>
<accession>A0A6P5KT70</accession>
<dbReference type="Proteomes" id="UP000515140">
    <property type="component" value="Unplaced"/>
</dbReference>
<feature type="domain" description="Ig-like" evidence="6">
    <location>
        <begin position="147"/>
        <end position="244"/>
    </location>
</feature>
<keyword evidence="5" id="KW-0393">Immunoglobulin domain</keyword>
<dbReference type="RefSeq" id="XP_020847999.1">
    <property type="nucleotide sequence ID" value="XM_020992340.1"/>
</dbReference>
<evidence type="ECO:0000259" key="7">
    <source>
        <dbReference type="PROSITE" id="PS51323"/>
    </source>
</evidence>
<dbReference type="InterPro" id="IPR000867">
    <property type="entry name" value="IGFBP-like"/>
</dbReference>
<dbReference type="Pfam" id="PF13927">
    <property type="entry name" value="Ig_3"/>
    <property type="match status" value="1"/>
</dbReference>
<dbReference type="GeneID" id="110212338"/>
<evidence type="ECO:0000256" key="2">
    <source>
        <dbReference type="ARBA" id="ARBA00022525"/>
    </source>
</evidence>
<dbReference type="InterPro" id="IPR002350">
    <property type="entry name" value="Kazal_dom"/>
</dbReference>
<proteinExistence type="predicted"/>
<keyword evidence="2" id="KW-0964">Secreted</keyword>
<feature type="domain" description="Kazal-like" evidence="8">
    <location>
        <begin position="86"/>
        <end position="145"/>
    </location>
</feature>
<dbReference type="PROSITE" id="PS50835">
    <property type="entry name" value="IG_LIKE"/>
    <property type="match status" value="1"/>
</dbReference>
<evidence type="ECO:0000256" key="5">
    <source>
        <dbReference type="ARBA" id="ARBA00023319"/>
    </source>
</evidence>
<dbReference type="InterPro" id="IPR003598">
    <property type="entry name" value="Ig_sub2"/>
</dbReference>
<feature type="domain" description="IGFBP N-terminal" evidence="7">
    <location>
        <begin position="26"/>
        <end position="114"/>
    </location>
</feature>
<dbReference type="AlphaFoldDB" id="A0A6P5KT70"/>
<dbReference type="InterPro" id="IPR036179">
    <property type="entry name" value="Ig-like_dom_sf"/>
</dbReference>
<dbReference type="SUPFAM" id="SSF100895">
    <property type="entry name" value="Kazal-type serine protease inhibitors"/>
    <property type="match status" value="1"/>
</dbReference>
<dbReference type="GO" id="GO:0001558">
    <property type="term" value="P:regulation of cell growth"/>
    <property type="evidence" value="ECO:0007669"/>
    <property type="project" value="InterPro"/>
</dbReference>
<dbReference type="CDD" id="cd00104">
    <property type="entry name" value="KAZAL_FS"/>
    <property type="match status" value="1"/>
</dbReference>
<dbReference type="Pfam" id="PF00050">
    <property type="entry name" value="Kazal_1"/>
    <property type="match status" value="1"/>
</dbReference>
<dbReference type="InterPro" id="IPR011390">
    <property type="entry name" value="IGFBP_rP_mac25"/>
</dbReference>
<dbReference type="PROSITE" id="PS51323">
    <property type="entry name" value="IGFBP_N_2"/>
    <property type="match status" value="1"/>
</dbReference>
<keyword evidence="3" id="KW-0732">Signal</keyword>
<dbReference type="SMART" id="SM00408">
    <property type="entry name" value="IGc2"/>
    <property type="match status" value="1"/>
</dbReference>
<keyword evidence="10" id="KW-0722">Serine protease inhibitor</keyword>
<evidence type="ECO:0000259" key="8">
    <source>
        <dbReference type="PROSITE" id="PS51465"/>
    </source>
</evidence>
<dbReference type="KEGG" id="pcw:110212338"/>
<dbReference type="SMART" id="SM00280">
    <property type="entry name" value="KAZAL"/>
    <property type="match status" value="1"/>
</dbReference>
<dbReference type="InterPro" id="IPR007110">
    <property type="entry name" value="Ig-like_dom"/>
</dbReference>
<evidence type="ECO:0000256" key="3">
    <source>
        <dbReference type="ARBA" id="ARBA00022729"/>
    </source>
</evidence>
<evidence type="ECO:0000256" key="1">
    <source>
        <dbReference type="ARBA" id="ARBA00004613"/>
    </source>
</evidence>
<dbReference type="SUPFAM" id="SSF48726">
    <property type="entry name" value="Immunoglobulin"/>
    <property type="match status" value="1"/>
</dbReference>
<organism evidence="9 10">
    <name type="scientific">Phascolarctos cinereus</name>
    <name type="common">Koala</name>
    <dbReference type="NCBI Taxonomy" id="38626"/>
    <lineage>
        <taxon>Eukaryota</taxon>
        <taxon>Metazoa</taxon>
        <taxon>Chordata</taxon>
        <taxon>Craniata</taxon>
        <taxon>Vertebrata</taxon>
        <taxon>Euteleostomi</taxon>
        <taxon>Mammalia</taxon>
        <taxon>Metatheria</taxon>
        <taxon>Diprotodontia</taxon>
        <taxon>Phascolarctidae</taxon>
        <taxon>Phascolarctos</taxon>
    </lineage>
</organism>
<dbReference type="InterPro" id="IPR013783">
    <property type="entry name" value="Ig-like_fold"/>
</dbReference>
<dbReference type="Pfam" id="PF00219">
    <property type="entry name" value="IGFBP"/>
    <property type="match status" value="1"/>
</dbReference>
<gene>
    <name evidence="10" type="primary">LOC110212338</name>
</gene>
<dbReference type="GO" id="GO:0005520">
    <property type="term" value="F:insulin-like growth factor binding"/>
    <property type="evidence" value="ECO:0007669"/>
    <property type="project" value="InterPro"/>
</dbReference>
<evidence type="ECO:0000256" key="4">
    <source>
        <dbReference type="ARBA" id="ARBA00023157"/>
    </source>
</evidence>
<reference evidence="10" key="1">
    <citation type="submission" date="2025-08" db="UniProtKB">
        <authorList>
            <consortium name="RefSeq"/>
        </authorList>
    </citation>
    <scope>IDENTIFICATION</scope>
    <source>
        <tissue evidence="10">Spleen</tissue>
    </source>
</reference>
<keyword evidence="4" id="KW-1015">Disulfide bond</keyword>
<dbReference type="GO" id="GO:0009966">
    <property type="term" value="P:regulation of signal transduction"/>
    <property type="evidence" value="ECO:0007669"/>
    <property type="project" value="TreeGrafter"/>
</dbReference>
<dbReference type="PROSITE" id="PS51465">
    <property type="entry name" value="KAZAL_2"/>
    <property type="match status" value="1"/>
</dbReference>
<dbReference type="SMART" id="SM00409">
    <property type="entry name" value="IG"/>
    <property type="match status" value="1"/>
</dbReference>
<comment type="subcellular location">
    <subcellularLocation>
        <location evidence="1">Secreted</location>
    </subcellularLocation>
</comment>
<dbReference type="SUPFAM" id="SSF57184">
    <property type="entry name" value="Growth factor receptor domain"/>
    <property type="match status" value="1"/>
</dbReference>
<evidence type="ECO:0000313" key="10">
    <source>
        <dbReference type="RefSeq" id="XP_020847999.1"/>
    </source>
</evidence>
<dbReference type="InterPro" id="IPR036058">
    <property type="entry name" value="Kazal_dom_sf"/>
</dbReference>
<sequence length="292" mass="32555">MLMVLIQVFQSLPTLYHGSWLRLLTEGDNCGKCDLELCSQPENCLAGTVLDRCGCCSECGNREGQICDLDGSNHFYGQCGQNLECILDAEVMEYGEVPEPQCVCGSQESVCGPEGKTYENICQFNEVYSQKKTNVSIKHKGPCESAPVISLAPQNTENFMGNDIIFRCEVSAYPIPYLEWKKKGEKIFLPGDDTHISIQVRGGPQKYGVTGWLQIQGIRKSDEGVYICHTRNKYGTAYASARLKIINPGSSSRYQIITRNRTGSSNTGSGNIMILWKKRKNMNLETMKKETN</sequence>
<dbReference type="Gene3D" id="3.30.60.30">
    <property type="match status" value="1"/>
</dbReference>
<dbReference type="GO" id="GO:0005615">
    <property type="term" value="C:extracellular space"/>
    <property type="evidence" value="ECO:0007669"/>
    <property type="project" value="TreeGrafter"/>
</dbReference>
<dbReference type="Gene3D" id="2.60.40.10">
    <property type="entry name" value="Immunoglobulins"/>
    <property type="match status" value="1"/>
</dbReference>
<dbReference type="Gene3D" id="4.10.40.20">
    <property type="match status" value="1"/>
</dbReference>
<dbReference type="PIRSF" id="PIRSF018239">
    <property type="entry name" value="IGFBP_rP_mac25"/>
    <property type="match status" value="1"/>
</dbReference>
<evidence type="ECO:0000313" key="9">
    <source>
        <dbReference type="Proteomes" id="UP000515140"/>
    </source>
</evidence>
<evidence type="ECO:0000259" key="6">
    <source>
        <dbReference type="PROSITE" id="PS50835"/>
    </source>
</evidence>
<dbReference type="FunFam" id="2.60.40.10:FF:000032">
    <property type="entry name" value="palladin isoform X1"/>
    <property type="match status" value="1"/>
</dbReference>
<dbReference type="PANTHER" id="PTHR14186:SF14">
    <property type="entry name" value="KAZAL-TYPE SERINE PROTEASE INHIBITOR DOMAIN-CONTAINING PROTEIN 1"/>
    <property type="match status" value="1"/>
</dbReference>
<dbReference type="InterPro" id="IPR009030">
    <property type="entry name" value="Growth_fac_rcpt_cys_sf"/>
</dbReference>
<dbReference type="PANTHER" id="PTHR14186">
    <property type="entry name" value="INSULIN-LIKE GROWTH FACTOR BINDING PROTEIN-RELATED"/>
    <property type="match status" value="1"/>
</dbReference>
<protein>
    <submittedName>
        <fullName evidence="10">Kazal-type serine protease inhibitor domain-containing protein 1-like</fullName>
    </submittedName>
</protein>